<gene>
    <name evidence="2" type="primary">txxe 1661</name>
    <name evidence="2" type="ORF">TXXE_07465</name>
</gene>
<evidence type="ECO:0000256" key="1">
    <source>
        <dbReference type="SAM" id="MobiDB-lite"/>
    </source>
</evidence>
<protein>
    <submittedName>
        <fullName evidence="2">Uncharacterized protein</fullName>
    </submittedName>
</protein>
<name>A0ABN7RUL1_THEXY</name>
<accession>A0ABN7RUL1</accession>
<dbReference type="Proteomes" id="UP000681526">
    <property type="component" value="Unassembled WGS sequence"/>
</dbReference>
<proteinExistence type="predicted"/>
<sequence>MRKPSKPKSARRWRLNSAANLQSPNSPILDRLTVVWVQSNGVPFDTTGFIARLYRNGVLVQTAAFDRFGVVRFSGVATLTRVSYTLRVFDSNGFLFRTRTIPAGVETFAVIG</sequence>
<feature type="compositionally biased region" description="Basic residues" evidence="1">
    <location>
        <begin position="1"/>
        <end position="14"/>
    </location>
</feature>
<dbReference type="EMBL" id="CAJRAY010000033">
    <property type="protein sequence ID" value="CAG5084043.1"/>
    <property type="molecule type" value="Genomic_DNA"/>
</dbReference>
<feature type="region of interest" description="Disordered" evidence="1">
    <location>
        <begin position="1"/>
        <end position="25"/>
    </location>
</feature>
<evidence type="ECO:0000313" key="3">
    <source>
        <dbReference type="Proteomes" id="UP000681526"/>
    </source>
</evidence>
<organism evidence="2 3">
    <name type="scientific">Thermobacillus xylanilyticus</name>
    <dbReference type="NCBI Taxonomy" id="76633"/>
    <lineage>
        <taxon>Bacteria</taxon>
        <taxon>Bacillati</taxon>
        <taxon>Bacillota</taxon>
        <taxon>Bacilli</taxon>
        <taxon>Bacillales</taxon>
        <taxon>Paenibacillaceae</taxon>
        <taxon>Thermobacillus</taxon>
    </lineage>
</organism>
<dbReference type="RefSeq" id="WP_015253911.1">
    <property type="nucleotide sequence ID" value="NZ_CAJRAY010000033.1"/>
</dbReference>
<evidence type="ECO:0000313" key="2">
    <source>
        <dbReference type="EMBL" id="CAG5084043.1"/>
    </source>
</evidence>
<keyword evidence="3" id="KW-1185">Reference proteome</keyword>
<comment type="caution">
    <text evidence="2">The sequence shown here is derived from an EMBL/GenBank/DDBJ whole genome shotgun (WGS) entry which is preliminary data.</text>
</comment>
<reference evidence="2 3" key="1">
    <citation type="submission" date="2021-04" db="EMBL/GenBank/DDBJ databases">
        <authorList>
            <person name="Rakotoarivonina H."/>
        </authorList>
    </citation>
    <scope>NUCLEOTIDE SEQUENCE [LARGE SCALE GENOMIC DNA]</scope>
    <source>
        <strain evidence="2 3">XE</strain>
    </source>
</reference>